<dbReference type="EMBL" id="QKZK01000030">
    <property type="protein sequence ID" value="PZX12751.1"/>
    <property type="molecule type" value="Genomic_DNA"/>
</dbReference>
<evidence type="ECO:0000313" key="4">
    <source>
        <dbReference type="Proteomes" id="UP000249239"/>
    </source>
</evidence>
<name>A0A2W7MYL8_9BACT</name>
<feature type="domain" description="Bacteroidetes PKD-like" evidence="2">
    <location>
        <begin position="37"/>
        <end position="103"/>
    </location>
</feature>
<accession>A0A2W7MYL8</accession>
<organism evidence="3 4">
    <name type="scientific">Breznakibacter xylanolyticus</name>
    <dbReference type="NCBI Taxonomy" id="990"/>
    <lineage>
        <taxon>Bacteria</taxon>
        <taxon>Pseudomonadati</taxon>
        <taxon>Bacteroidota</taxon>
        <taxon>Bacteroidia</taxon>
        <taxon>Marinilabiliales</taxon>
        <taxon>Marinilabiliaceae</taxon>
        <taxon>Breznakibacter</taxon>
    </lineage>
</organism>
<evidence type="ECO:0000313" key="3">
    <source>
        <dbReference type="EMBL" id="PZX12751.1"/>
    </source>
</evidence>
<dbReference type="Pfam" id="PF14717">
    <property type="entry name" value="DUF4465"/>
    <property type="match status" value="1"/>
</dbReference>
<protein>
    <submittedName>
        <fullName evidence="3">PKD family protein</fullName>
    </submittedName>
</protein>
<feature type="chain" id="PRO_5015919246" evidence="1">
    <location>
        <begin position="30"/>
        <end position="333"/>
    </location>
</feature>
<evidence type="ECO:0000256" key="1">
    <source>
        <dbReference type="SAM" id="SignalP"/>
    </source>
</evidence>
<keyword evidence="1" id="KW-0732">Signal</keyword>
<reference evidence="3 4" key="1">
    <citation type="submission" date="2018-06" db="EMBL/GenBank/DDBJ databases">
        <title>Genomic Encyclopedia of Archaeal and Bacterial Type Strains, Phase II (KMG-II): from individual species to whole genera.</title>
        <authorList>
            <person name="Goeker M."/>
        </authorList>
    </citation>
    <scope>NUCLEOTIDE SEQUENCE [LARGE SCALE GENOMIC DNA]</scope>
    <source>
        <strain evidence="3 4">DSM 6779</strain>
    </source>
</reference>
<feature type="signal peptide" evidence="1">
    <location>
        <begin position="1"/>
        <end position="29"/>
    </location>
</feature>
<dbReference type="PROSITE" id="PS51257">
    <property type="entry name" value="PROKAR_LIPOPROTEIN"/>
    <property type="match status" value="1"/>
</dbReference>
<dbReference type="Pfam" id="PF16820">
    <property type="entry name" value="PKD_3"/>
    <property type="match status" value="1"/>
</dbReference>
<dbReference type="OrthoDB" id="9792152at2"/>
<gene>
    <name evidence="3" type="ORF">LX69_02840</name>
</gene>
<dbReference type="Gene3D" id="2.60.120.1350">
    <property type="entry name" value="Protein of unknown function DUF4465"/>
    <property type="match status" value="1"/>
</dbReference>
<dbReference type="InterPro" id="IPR027828">
    <property type="entry name" value="DUF4465"/>
</dbReference>
<comment type="caution">
    <text evidence="3">The sequence shown here is derived from an EMBL/GenBank/DDBJ whole genome shotgun (WGS) entry which is preliminary data.</text>
</comment>
<proteinExistence type="predicted"/>
<dbReference type="Proteomes" id="UP000249239">
    <property type="component" value="Unassembled WGS sequence"/>
</dbReference>
<keyword evidence="4" id="KW-1185">Reference proteome</keyword>
<dbReference type="AlphaFoldDB" id="A0A2W7MYL8"/>
<evidence type="ECO:0000259" key="2">
    <source>
        <dbReference type="Pfam" id="PF16820"/>
    </source>
</evidence>
<sequence>MIIVVQKRKLFYKCFIVLSVLSVVMVACEEEKPMPAPQIHLNMPDGGYELDYDSVLVLDPKITYDYESTYQWLLDGQVVSTEKTLHLEPDTLQSYQYTFVVQNPSGSDTLVVPVNAMRILYFEEFGLKKDTFYCNPQVGNLTSKGVTFPFQYVAGDEASTWNGFALSSMTNTSVRTLKNPFSANVGYGSDKSMSYLVCHQQDVETGVTVSFDDNRVYRIRSVDVVNTAYMVGAIKNGTDLLSPFGEGKQDAFVLGVRGFRADGSVSGELLFYLADYTREVKTERYALEKWATIDLRELGRVQKIEMKLFSTEGSLNPKNTLSYFCLDNLKLMD</sequence>
<dbReference type="InterPro" id="IPR041696">
    <property type="entry name" value="PKD_3"/>
</dbReference>